<name>A0A9P7YTY4_9HELO</name>
<sequence>MTPSSLHERPSKPVSKTWLWNCAAHQPPNTSQLSTYQPSPSPLGPPSCLLAPGSRKDWGGGPRHASSFKGENPPPPPSPRKTRNTKPHEGNSNGQDRRPGLGLAYASSQSQSQIFPLFKLPTTALPPILQRALLPYPRPPPSPPFRGSLLPLDETGHSACRSGKRTYSTHENLKIPSSIFRASSLTHALTSTPRQHNTHNHQPPTTLPAIPMNPSGPPLPSKYTVPLKTACHPTSSLFVARRRFLLYPECPFRLPLPLTGLPFNPEIKTPPRHSKLLRFLFWLYILWLSICPGPLIHPEDSISEKRRVGSKRNTIESEVFLLSQFFLSNDNLRHLLAS</sequence>
<reference evidence="2" key="1">
    <citation type="journal article" date="2021" name="IMA Fungus">
        <title>Genomic characterization of three marine fungi, including Emericellopsis atlantica sp. nov. with signatures of a generalist lifestyle and marine biomass degradation.</title>
        <authorList>
            <person name="Hagestad O.C."/>
            <person name="Hou L."/>
            <person name="Andersen J.H."/>
            <person name="Hansen E.H."/>
            <person name="Altermark B."/>
            <person name="Li C."/>
            <person name="Kuhnert E."/>
            <person name="Cox R.J."/>
            <person name="Crous P.W."/>
            <person name="Spatafora J.W."/>
            <person name="Lail K."/>
            <person name="Amirebrahimi M."/>
            <person name="Lipzen A."/>
            <person name="Pangilinan J."/>
            <person name="Andreopoulos W."/>
            <person name="Hayes R.D."/>
            <person name="Ng V."/>
            <person name="Grigoriev I.V."/>
            <person name="Jackson S.A."/>
            <person name="Sutton T.D.S."/>
            <person name="Dobson A.D.W."/>
            <person name="Rama T."/>
        </authorList>
    </citation>
    <scope>NUCLEOTIDE SEQUENCE</scope>
    <source>
        <strain evidence="2">TRa018bII</strain>
    </source>
</reference>
<feature type="compositionally biased region" description="Polar residues" evidence="1">
    <location>
        <begin position="27"/>
        <end position="37"/>
    </location>
</feature>
<dbReference type="AlphaFoldDB" id="A0A9P7YTY4"/>
<dbReference type="Proteomes" id="UP000824998">
    <property type="component" value="Unassembled WGS sequence"/>
</dbReference>
<dbReference type="EMBL" id="MU251361">
    <property type="protein sequence ID" value="KAG9239165.1"/>
    <property type="molecule type" value="Genomic_DNA"/>
</dbReference>
<proteinExistence type="predicted"/>
<comment type="caution">
    <text evidence="2">The sequence shown here is derived from an EMBL/GenBank/DDBJ whole genome shotgun (WGS) entry which is preliminary data.</text>
</comment>
<accession>A0A9P7YTY4</accession>
<evidence type="ECO:0000256" key="1">
    <source>
        <dbReference type="SAM" id="MobiDB-lite"/>
    </source>
</evidence>
<feature type="region of interest" description="Disordered" evidence="1">
    <location>
        <begin position="24"/>
        <end position="107"/>
    </location>
</feature>
<protein>
    <submittedName>
        <fullName evidence="2">Uncharacterized protein</fullName>
    </submittedName>
</protein>
<evidence type="ECO:0000313" key="2">
    <source>
        <dbReference type="EMBL" id="KAG9239165.1"/>
    </source>
</evidence>
<gene>
    <name evidence="2" type="ORF">BJ875DRAFT_449089</name>
</gene>
<evidence type="ECO:0000313" key="3">
    <source>
        <dbReference type="Proteomes" id="UP000824998"/>
    </source>
</evidence>
<organism evidence="2 3">
    <name type="scientific">Amylocarpus encephaloides</name>
    <dbReference type="NCBI Taxonomy" id="45428"/>
    <lineage>
        <taxon>Eukaryota</taxon>
        <taxon>Fungi</taxon>
        <taxon>Dikarya</taxon>
        <taxon>Ascomycota</taxon>
        <taxon>Pezizomycotina</taxon>
        <taxon>Leotiomycetes</taxon>
        <taxon>Helotiales</taxon>
        <taxon>Helotiales incertae sedis</taxon>
        <taxon>Amylocarpus</taxon>
    </lineage>
</organism>
<keyword evidence="3" id="KW-1185">Reference proteome</keyword>